<proteinExistence type="predicted"/>
<dbReference type="PROSITE" id="PS51683">
    <property type="entry name" value="SAM_OMT_II"/>
    <property type="match status" value="1"/>
</dbReference>
<dbReference type="InterPro" id="IPR036388">
    <property type="entry name" value="WH-like_DNA-bd_sf"/>
</dbReference>
<dbReference type="GO" id="GO:0044550">
    <property type="term" value="P:secondary metabolite biosynthetic process"/>
    <property type="evidence" value="ECO:0007669"/>
    <property type="project" value="UniProtKB-ARBA"/>
</dbReference>
<dbReference type="SUPFAM" id="SSF46785">
    <property type="entry name" value="Winged helix' DNA-binding domain"/>
    <property type="match status" value="1"/>
</dbReference>
<dbReference type="RefSeq" id="XP_040801525.1">
    <property type="nucleotide sequence ID" value="XM_040947438.1"/>
</dbReference>
<dbReference type="InterPro" id="IPR016461">
    <property type="entry name" value="COMT-like"/>
</dbReference>
<keyword evidence="1 5" id="KW-0489">Methyltransferase</keyword>
<accession>A0A8G1RTE7</accession>
<dbReference type="GO" id="GO:0032259">
    <property type="term" value="P:methylation"/>
    <property type="evidence" value="ECO:0007669"/>
    <property type="project" value="UniProtKB-KW"/>
</dbReference>
<dbReference type="VEuPathDB" id="FungiDB:BO72DRAFT_477374"/>
<dbReference type="AlphaFoldDB" id="A0A8G1RTE7"/>
<name>A0A8G1RTE7_9EURO</name>
<feature type="domain" description="O-methyltransferase C-terminal" evidence="4">
    <location>
        <begin position="186"/>
        <end position="383"/>
    </location>
</feature>
<gene>
    <name evidence="5" type="ORF">BO72DRAFT_477374</name>
</gene>
<sequence length="404" mass="45368">MAPLDPSIDRIQQCLDEVVQSVGQFRYPAISLRHQNARYELLVKAMHLVQAIRGPADLVFANFENVSLGGQIIYLFSGVFDVIPVGAQSMSATDIAARTGVMRMMRAVTLFGPFRETGEEEYAHTPNSEIYLAPQMRAQLSAHHPMSGYITVDEYCPAMLRTHEFLRQHQWQDRMGLRSNPYTLVHHCEGQTMFEHISQSPERLTRLNNAMVAEDSLLAEIGLYPFVERLSPLAQADQPTIVDVGGGRGHIVRQIKQNTPSLAGRFILQDRASVISDNGPEMTRHGIEPMAHDFFTPQPVKGALVYYIRRVLHDWPDAEVREILTHLAAAMVPKKSRLLITETILPEVGATMAHAYMDHTMMTFGGTERTAKDFARLFDAAGLRLVQVWESPGVPMRVVEARLK</sequence>
<evidence type="ECO:0000313" key="5">
    <source>
        <dbReference type="EMBL" id="RAK77515.1"/>
    </source>
</evidence>
<protein>
    <submittedName>
        <fullName evidence="5">O-methyltransferase</fullName>
    </submittedName>
</protein>
<dbReference type="GeneID" id="63864771"/>
<evidence type="ECO:0000259" key="4">
    <source>
        <dbReference type="Pfam" id="PF00891"/>
    </source>
</evidence>
<dbReference type="Gene3D" id="3.40.50.150">
    <property type="entry name" value="Vaccinia Virus protein VP39"/>
    <property type="match status" value="1"/>
</dbReference>
<evidence type="ECO:0000256" key="2">
    <source>
        <dbReference type="ARBA" id="ARBA00022679"/>
    </source>
</evidence>
<dbReference type="SUPFAM" id="SSF53335">
    <property type="entry name" value="S-adenosyl-L-methionine-dependent methyltransferases"/>
    <property type="match status" value="1"/>
</dbReference>
<dbReference type="Proteomes" id="UP000249789">
    <property type="component" value="Unassembled WGS sequence"/>
</dbReference>
<dbReference type="PANTHER" id="PTHR43712:SF1">
    <property type="entry name" value="HYPOTHETICAL O-METHYLTRANSFERASE (EUROFUNG)-RELATED"/>
    <property type="match status" value="1"/>
</dbReference>
<dbReference type="InterPro" id="IPR029063">
    <property type="entry name" value="SAM-dependent_MTases_sf"/>
</dbReference>
<dbReference type="Gene3D" id="1.10.10.10">
    <property type="entry name" value="Winged helix-like DNA-binding domain superfamily/Winged helix DNA-binding domain"/>
    <property type="match status" value="1"/>
</dbReference>
<reference evidence="5 6" key="1">
    <citation type="submission" date="2018-02" db="EMBL/GenBank/DDBJ databases">
        <title>The genomes of Aspergillus section Nigri reveals drivers in fungal speciation.</title>
        <authorList>
            <consortium name="DOE Joint Genome Institute"/>
            <person name="Vesth T.C."/>
            <person name="Nybo J."/>
            <person name="Theobald S."/>
            <person name="Brandl J."/>
            <person name="Frisvad J.C."/>
            <person name="Nielsen K.F."/>
            <person name="Lyhne E.K."/>
            <person name="Kogle M.E."/>
            <person name="Kuo A."/>
            <person name="Riley R."/>
            <person name="Clum A."/>
            <person name="Nolan M."/>
            <person name="Lipzen A."/>
            <person name="Salamov A."/>
            <person name="Henrissat B."/>
            <person name="Wiebenga A."/>
            <person name="De vries R.P."/>
            <person name="Grigoriev I.V."/>
            <person name="Mortensen U.H."/>
            <person name="Andersen M.R."/>
            <person name="Baker S.E."/>
        </authorList>
    </citation>
    <scope>NUCLEOTIDE SEQUENCE [LARGE SCALE GENOMIC DNA]</scope>
    <source>
        <strain evidence="5 6">CBS 313.89</strain>
    </source>
</reference>
<evidence type="ECO:0000256" key="1">
    <source>
        <dbReference type="ARBA" id="ARBA00022603"/>
    </source>
</evidence>
<dbReference type="EMBL" id="KZ824642">
    <property type="protein sequence ID" value="RAK77515.1"/>
    <property type="molecule type" value="Genomic_DNA"/>
</dbReference>
<evidence type="ECO:0000256" key="3">
    <source>
        <dbReference type="ARBA" id="ARBA00022691"/>
    </source>
</evidence>
<dbReference type="OrthoDB" id="1535081at2759"/>
<keyword evidence="6" id="KW-1185">Reference proteome</keyword>
<dbReference type="GO" id="GO:0008171">
    <property type="term" value="F:O-methyltransferase activity"/>
    <property type="evidence" value="ECO:0007669"/>
    <property type="project" value="InterPro"/>
</dbReference>
<dbReference type="InterPro" id="IPR036390">
    <property type="entry name" value="WH_DNA-bd_sf"/>
</dbReference>
<evidence type="ECO:0000313" key="6">
    <source>
        <dbReference type="Proteomes" id="UP000249789"/>
    </source>
</evidence>
<keyword evidence="3" id="KW-0949">S-adenosyl-L-methionine</keyword>
<keyword evidence="2 5" id="KW-0808">Transferase</keyword>
<dbReference type="PANTHER" id="PTHR43712">
    <property type="entry name" value="PUTATIVE (AFU_ORTHOLOGUE AFUA_4G14580)-RELATED"/>
    <property type="match status" value="1"/>
</dbReference>
<dbReference type="Pfam" id="PF00891">
    <property type="entry name" value="Methyltransf_2"/>
    <property type="match status" value="1"/>
</dbReference>
<dbReference type="InterPro" id="IPR001077">
    <property type="entry name" value="COMT_C"/>
</dbReference>
<organism evidence="5 6">
    <name type="scientific">Aspergillus fijiensis CBS 313.89</name>
    <dbReference type="NCBI Taxonomy" id="1448319"/>
    <lineage>
        <taxon>Eukaryota</taxon>
        <taxon>Fungi</taxon>
        <taxon>Dikarya</taxon>
        <taxon>Ascomycota</taxon>
        <taxon>Pezizomycotina</taxon>
        <taxon>Eurotiomycetes</taxon>
        <taxon>Eurotiomycetidae</taxon>
        <taxon>Eurotiales</taxon>
        <taxon>Aspergillaceae</taxon>
        <taxon>Aspergillus</taxon>
    </lineage>
</organism>